<comment type="caution">
    <text evidence="2">The sequence shown here is derived from an EMBL/GenBank/DDBJ whole genome shotgun (WGS) entry which is preliminary data.</text>
</comment>
<dbReference type="InterPro" id="IPR034505">
    <property type="entry name" value="Coproporphyrinogen-III_oxidase"/>
</dbReference>
<dbReference type="EMBL" id="JBEPMJ010000002">
    <property type="protein sequence ID" value="MET3749120.1"/>
    <property type="molecule type" value="Genomic_DNA"/>
</dbReference>
<dbReference type="CDD" id="cd01335">
    <property type="entry name" value="Radical_SAM"/>
    <property type="match status" value="1"/>
</dbReference>
<dbReference type="Gene3D" id="3.80.30.20">
    <property type="entry name" value="tm_1862 like domain"/>
    <property type="match status" value="1"/>
</dbReference>
<dbReference type="GO" id="GO:0051989">
    <property type="term" value="F:coproporphyrinogen dehydrogenase activity"/>
    <property type="evidence" value="ECO:0007669"/>
    <property type="project" value="UniProtKB-EC"/>
</dbReference>
<proteinExistence type="predicted"/>
<evidence type="ECO:0000259" key="1">
    <source>
        <dbReference type="PROSITE" id="PS51918"/>
    </source>
</evidence>
<dbReference type="PANTHER" id="PTHR13932">
    <property type="entry name" value="COPROPORPHYRINIGEN III OXIDASE"/>
    <property type="match status" value="1"/>
</dbReference>
<evidence type="ECO:0000313" key="3">
    <source>
        <dbReference type="Proteomes" id="UP001549106"/>
    </source>
</evidence>
<dbReference type="PROSITE" id="PS51918">
    <property type="entry name" value="RADICAL_SAM"/>
    <property type="match status" value="1"/>
</dbReference>
<dbReference type="PANTHER" id="PTHR13932:SF1">
    <property type="entry name" value="OXYGEN-INDEPENDENT COPROPORPHYRINOGEN-III OXIDASE-LIKE PROTEIN HEMZ"/>
    <property type="match status" value="1"/>
</dbReference>
<dbReference type="SFLD" id="SFLDS00029">
    <property type="entry name" value="Radical_SAM"/>
    <property type="match status" value="1"/>
</dbReference>
<dbReference type="InterPro" id="IPR007197">
    <property type="entry name" value="rSAM"/>
</dbReference>
<reference evidence="2 3" key="1">
    <citation type="submission" date="2024-06" db="EMBL/GenBank/DDBJ databases">
        <title>Genomic Encyclopedia of Type Strains, Phase IV (KMG-IV): sequencing the most valuable type-strain genomes for metagenomic binning, comparative biology and taxonomic classification.</title>
        <authorList>
            <person name="Goeker M."/>
        </authorList>
    </citation>
    <scope>NUCLEOTIDE SEQUENCE [LARGE SCALE GENOMIC DNA]</scope>
    <source>
        <strain evidence="2 3">DSM 29492</strain>
    </source>
</reference>
<protein>
    <submittedName>
        <fullName evidence="2">Oxygen-independent coproporphyrinogen-3 oxidase</fullName>
        <ecNumber evidence="2">1.3.98.3</ecNumber>
    </submittedName>
</protein>
<dbReference type="SFLD" id="SFLDF00310">
    <property type="entry name" value="oxygen-independent_coproporphy"/>
    <property type="match status" value="1"/>
</dbReference>
<organism evidence="2 3">
    <name type="scientific">Blautia caecimuris</name>
    <dbReference type="NCBI Taxonomy" id="1796615"/>
    <lineage>
        <taxon>Bacteria</taxon>
        <taxon>Bacillati</taxon>
        <taxon>Bacillota</taxon>
        <taxon>Clostridia</taxon>
        <taxon>Lachnospirales</taxon>
        <taxon>Lachnospiraceae</taxon>
        <taxon>Blautia</taxon>
    </lineage>
</organism>
<dbReference type="InterPro" id="IPR023404">
    <property type="entry name" value="rSAM_horseshoe"/>
</dbReference>
<feature type="domain" description="Radical SAM core" evidence="1">
    <location>
        <begin position="179"/>
        <end position="419"/>
    </location>
</feature>
<dbReference type="EC" id="1.3.98.3" evidence="2"/>
<dbReference type="SUPFAM" id="SSF102114">
    <property type="entry name" value="Radical SAM enzymes"/>
    <property type="match status" value="1"/>
</dbReference>
<accession>A0ABV2LY30</accession>
<evidence type="ECO:0000313" key="2">
    <source>
        <dbReference type="EMBL" id="MET3749120.1"/>
    </source>
</evidence>
<dbReference type="NCBIfam" id="TIGR03994">
    <property type="entry name" value="rSAM_HemZ"/>
    <property type="match status" value="1"/>
</dbReference>
<dbReference type="InterPro" id="IPR006638">
    <property type="entry name" value="Elp3/MiaA/NifB-like_rSAM"/>
</dbReference>
<gene>
    <name evidence="2" type="ORF">ABID24_000343</name>
</gene>
<dbReference type="SFLD" id="SFLDG01082">
    <property type="entry name" value="B12-binding_domain_containing"/>
    <property type="match status" value="1"/>
</dbReference>
<dbReference type="SMART" id="SM00729">
    <property type="entry name" value="Elp3"/>
    <property type="match status" value="1"/>
</dbReference>
<sequence>MYKISILFDNREFEHDIYELIRAFYPEAEIAVSYEEEDGANTADLLFRVEKQEQSFIIRYQNESNTGVTSAEIIRGHSSDDAPLSCTEEKDAARQQRKEQKDVLKYSLYKLLTKLTGKTLPWGNLTGIRPAKLAMAMIEAGMKNSEIAEEMRKRYLVSPEKTALAITIANREREILKDIDYENGYSLYVGIPFCPSICLYCSFSSYPLKQWKDRVELYLDALCKEIREVSSIMKKKGRKLDTVYIGGGTPTTLEPDQLQRLLDTLTEHFDCRNLAEFTIEAGRPDSITREKLQVIRKYPVSRISVNPQTMNQETLEIIGRRHTAEETRQAFYLARECGFDNINMDLIVGLPGEDLKKVQYTLDEIKRMAPDSITVHSLAVKRAARLNIFKDKYQEMTFENNQEIMEMTMKTACEMGMGPYYLYRQKNMKGNFENVGYAEVDKAGIYNILIMEEKQPIIALGAGGSSKLVFDHGARIERVENVKDVWNYITRIDEMIERKRVAVDRWL</sequence>
<dbReference type="InterPro" id="IPR023995">
    <property type="entry name" value="HemZ"/>
</dbReference>
<dbReference type="InterPro" id="IPR058240">
    <property type="entry name" value="rSAM_sf"/>
</dbReference>
<name>A0ABV2LY30_9FIRM</name>
<dbReference type="Proteomes" id="UP001549106">
    <property type="component" value="Unassembled WGS sequence"/>
</dbReference>
<dbReference type="Pfam" id="PF04055">
    <property type="entry name" value="Radical_SAM"/>
    <property type="match status" value="1"/>
</dbReference>
<keyword evidence="3" id="KW-1185">Reference proteome</keyword>
<keyword evidence="2" id="KW-0560">Oxidoreductase</keyword>
<dbReference type="SFLD" id="SFLDG01065">
    <property type="entry name" value="anaerobic_coproporphyrinogen-I"/>
    <property type="match status" value="1"/>
</dbReference>